<dbReference type="Proteomes" id="UP001634393">
    <property type="component" value="Unassembled WGS sequence"/>
</dbReference>
<sequence length="127" mass="15184">MFEVFELQVFSGGDEVRLKDTFLRILLINGACLVVRQSWKILGNYLNRNRNRNRNRNISLWFSILSEGFKLNISHWTPGHISQRHLQKHVLNESLRQGNWRRVDQNHDPINMNNILQFIQHFHPVNE</sequence>
<reference evidence="1 2" key="1">
    <citation type="submission" date="2024-12" db="EMBL/GenBank/DDBJ databases">
        <title>The unique morphological basis and parallel evolutionary history of personate flowers in Penstemon.</title>
        <authorList>
            <person name="Depatie T.H."/>
            <person name="Wessinger C.A."/>
        </authorList>
    </citation>
    <scope>NUCLEOTIDE SEQUENCE [LARGE SCALE GENOMIC DNA]</scope>
    <source>
        <strain evidence="1">WTNN_2</strain>
        <tissue evidence="1">Leaf</tissue>
    </source>
</reference>
<gene>
    <name evidence="1" type="ORF">ACJIZ3_003779</name>
</gene>
<evidence type="ECO:0000313" key="1">
    <source>
        <dbReference type="EMBL" id="KAL3817874.1"/>
    </source>
</evidence>
<dbReference type="AlphaFoldDB" id="A0ABD3S067"/>
<accession>A0ABD3S067</accession>
<evidence type="ECO:0000313" key="2">
    <source>
        <dbReference type="Proteomes" id="UP001634393"/>
    </source>
</evidence>
<organism evidence="1 2">
    <name type="scientific">Penstemon smallii</name>
    <dbReference type="NCBI Taxonomy" id="265156"/>
    <lineage>
        <taxon>Eukaryota</taxon>
        <taxon>Viridiplantae</taxon>
        <taxon>Streptophyta</taxon>
        <taxon>Embryophyta</taxon>
        <taxon>Tracheophyta</taxon>
        <taxon>Spermatophyta</taxon>
        <taxon>Magnoliopsida</taxon>
        <taxon>eudicotyledons</taxon>
        <taxon>Gunneridae</taxon>
        <taxon>Pentapetalae</taxon>
        <taxon>asterids</taxon>
        <taxon>lamiids</taxon>
        <taxon>Lamiales</taxon>
        <taxon>Plantaginaceae</taxon>
        <taxon>Cheloneae</taxon>
        <taxon>Penstemon</taxon>
    </lineage>
</organism>
<dbReference type="EMBL" id="JBJXBP010000007">
    <property type="protein sequence ID" value="KAL3817874.1"/>
    <property type="molecule type" value="Genomic_DNA"/>
</dbReference>
<comment type="caution">
    <text evidence="1">The sequence shown here is derived from an EMBL/GenBank/DDBJ whole genome shotgun (WGS) entry which is preliminary data.</text>
</comment>
<proteinExistence type="predicted"/>
<protein>
    <submittedName>
        <fullName evidence="1">Uncharacterized protein</fullName>
    </submittedName>
</protein>
<keyword evidence="2" id="KW-1185">Reference proteome</keyword>
<name>A0ABD3S067_9LAMI</name>